<accession>X1IQ17</accession>
<dbReference type="EMBL" id="BARU01038357">
    <property type="protein sequence ID" value="GAH83797.1"/>
    <property type="molecule type" value="Genomic_DNA"/>
</dbReference>
<protein>
    <submittedName>
        <fullName evidence="1">Uncharacterized protein</fullName>
    </submittedName>
</protein>
<proteinExistence type="predicted"/>
<sequence>IPLPEAIDRMGRLRIRTEDAELLLTGLYPLPVPVVVEPKALSAALIGGLYRKGRIEAEEAYGLFAAADYDEEGVSYLELYYRPELDVVPVARELRPSEAARLLQTHVVTFDEGYARVRPEFVSDDEAMLFLHLYVPGRLPPETRAALRAGVLNAAEALDEAAPFFESVDAARAYLGA</sequence>
<gene>
    <name evidence="1" type="ORF">S03H2_59638</name>
</gene>
<comment type="caution">
    <text evidence="1">The sequence shown here is derived from an EMBL/GenBank/DDBJ whole genome shotgun (WGS) entry which is preliminary data.</text>
</comment>
<evidence type="ECO:0000313" key="1">
    <source>
        <dbReference type="EMBL" id="GAH83797.1"/>
    </source>
</evidence>
<reference evidence="1" key="1">
    <citation type="journal article" date="2014" name="Front. Microbiol.">
        <title>High frequency of phylogenetically diverse reductive dehalogenase-homologous genes in deep subseafloor sedimentary metagenomes.</title>
        <authorList>
            <person name="Kawai M."/>
            <person name="Futagami T."/>
            <person name="Toyoda A."/>
            <person name="Takaki Y."/>
            <person name="Nishi S."/>
            <person name="Hori S."/>
            <person name="Arai W."/>
            <person name="Tsubouchi T."/>
            <person name="Morono Y."/>
            <person name="Uchiyama I."/>
            <person name="Ito T."/>
            <person name="Fujiyama A."/>
            <person name="Inagaki F."/>
            <person name="Takami H."/>
        </authorList>
    </citation>
    <scope>NUCLEOTIDE SEQUENCE</scope>
    <source>
        <strain evidence="1">Expedition CK06-06</strain>
    </source>
</reference>
<feature type="non-terminal residue" evidence="1">
    <location>
        <position position="1"/>
    </location>
</feature>
<name>X1IQ17_9ZZZZ</name>
<dbReference type="AlphaFoldDB" id="X1IQ17"/>
<organism evidence="1">
    <name type="scientific">marine sediment metagenome</name>
    <dbReference type="NCBI Taxonomy" id="412755"/>
    <lineage>
        <taxon>unclassified sequences</taxon>
        <taxon>metagenomes</taxon>
        <taxon>ecological metagenomes</taxon>
    </lineage>
</organism>